<keyword evidence="2" id="KW-1185">Reference proteome</keyword>
<organism evidence="1 2">
    <name type="scientific">Keguizhuia sedimenti</name>
    <dbReference type="NCBI Taxonomy" id="3064264"/>
    <lineage>
        <taxon>Bacteria</taxon>
        <taxon>Pseudomonadati</taxon>
        <taxon>Pseudomonadota</taxon>
        <taxon>Betaproteobacteria</taxon>
        <taxon>Burkholderiales</taxon>
        <taxon>Oxalobacteraceae</taxon>
        <taxon>Keguizhuia</taxon>
    </lineage>
</organism>
<reference evidence="1 2" key="1">
    <citation type="submission" date="2023-08" db="EMBL/GenBank/DDBJ databases">
        <title>Oxalobacteraceae gen .nov., isolated from river sludge outside the plant.</title>
        <authorList>
            <person name="Zhao S.Y."/>
        </authorList>
    </citation>
    <scope>NUCLEOTIDE SEQUENCE [LARGE SCALE GENOMIC DNA]</scope>
    <source>
        <strain evidence="1 2">R-40</strain>
    </source>
</reference>
<proteinExistence type="predicted"/>
<dbReference type="RefSeq" id="WP_338435453.1">
    <property type="nucleotide sequence ID" value="NZ_JAUYVH010000001.1"/>
</dbReference>
<dbReference type="Proteomes" id="UP001225596">
    <property type="component" value="Unassembled WGS sequence"/>
</dbReference>
<evidence type="ECO:0008006" key="3">
    <source>
        <dbReference type="Google" id="ProtNLM"/>
    </source>
</evidence>
<gene>
    <name evidence="1" type="ORF">Q8A64_03915</name>
</gene>
<comment type="caution">
    <text evidence="1">The sequence shown here is derived from an EMBL/GenBank/DDBJ whole genome shotgun (WGS) entry which is preliminary data.</text>
</comment>
<dbReference type="EMBL" id="JAUYVH010000001">
    <property type="protein sequence ID" value="MDQ9169552.1"/>
    <property type="molecule type" value="Genomic_DNA"/>
</dbReference>
<sequence>MLTRDNEQILLNEIHVLCMEAADHYEAATSKEGGADMKPIFSAAAEEHRGFAAKLAAYIRLNDDQPKLPDPDRETLALFLTSIKGRLANNERQMLIEDQVKMEQRLSETITTALRCDLPQDVKLLLEDILAKANSMQHVLRNAE</sequence>
<dbReference type="InterPro" id="IPR012347">
    <property type="entry name" value="Ferritin-like"/>
</dbReference>
<protein>
    <recommendedName>
        <fullName evidence="3">DUF2383 domain-containing protein</fullName>
    </recommendedName>
</protein>
<evidence type="ECO:0000313" key="1">
    <source>
        <dbReference type="EMBL" id="MDQ9169552.1"/>
    </source>
</evidence>
<evidence type="ECO:0000313" key="2">
    <source>
        <dbReference type="Proteomes" id="UP001225596"/>
    </source>
</evidence>
<accession>A0ABU1BKM3</accession>
<dbReference type="Gene3D" id="1.20.1260.10">
    <property type="match status" value="1"/>
</dbReference>
<name>A0ABU1BKM3_9BURK</name>